<comment type="similarity">
    <text evidence="2">Belongs to the 3-hydroxyacyl-CoA dehydrogenase family.</text>
</comment>
<proteinExistence type="inferred from homology"/>
<dbReference type="InterPro" id="IPR036291">
    <property type="entry name" value="NAD(P)-bd_dom_sf"/>
</dbReference>
<keyword evidence="3" id="KW-0560">Oxidoreductase</keyword>
<evidence type="ECO:0000256" key="1">
    <source>
        <dbReference type="ARBA" id="ARBA00005086"/>
    </source>
</evidence>
<feature type="site" description="Important for catalytic activity" evidence="4">
    <location>
        <position position="144"/>
    </location>
</feature>
<protein>
    <submittedName>
        <fullName evidence="8">3-hydroxyacyl-CoA dehydrogenase family protein</fullName>
    </submittedName>
</protein>
<evidence type="ECO:0000256" key="5">
    <source>
        <dbReference type="SAM" id="MobiDB-lite"/>
    </source>
</evidence>
<dbReference type="InterPro" id="IPR006176">
    <property type="entry name" value="3-OHacyl-CoA_DH_NAD-bd"/>
</dbReference>
<keyword evidence="9" id="KW-1185">Reference proteome</keyword>
<dbReference type="Pfam" id="PF00725">
    <property type="entry name" value="3HCDH"/>
    <property type="match status" value="1"/>
</dbReference>
<dbReference type="InterPro" id="IPR006108">
    <property type="entry name" value="3HC_DH_C"/>
</dbReference>
<dbReference type="Gene3D" id="3.40.50.720">
    <property type="entry name" value="NAD(P)-binding Rossmann-like Domain"/>
    <property type="match status" value="1"/>
</dbReference>
<evidence type="ECO:0000259" key="6">
    <source>
        <dbReference type="Pfam" id="PF00725"/>
    </source>
</evidence>
<dbReference type="Proteomes" id="UP000612893">
    <property type="component" value="Unassembled WGS sequence"/>
</dbReference>
<dbReference type="Gene3D" id="1.10.1040.10">
    <property type="entry name" value="N-(1-d-carboxylethyl)-l-norvaline Dehydrogenase, domain 2"/>
    <property type="match status" value="1"/>
</dbReference>
<dbReference type="EMBL" id="JAEKNR010000100">
    <property type="protein sequence ID" value="MBJ7598216.1"/>
    <property type="molecule type" value="Genomic_DNA"/>
</dbReference>
<name>A0A934K820_9BACT</name>
<dbReference type="GO" id="GO:0016491">
    <property type="term" value="F:oxidoreductase activity"/>
    <property type="evidence" value="ECO:0007669"/>
    <property type="project" value="UniProtKB-KW"/>
</dbReference>
<accession>A0A934K820</accession>
<feature type="domain" description="3-hydroxyacyl-CoA dehydrogenase NAD binding" evidence="7">
    <location>
        <begin position="7"/>
        <end position="188"/>
    </location>
</feature>
<evidence type="ECO:0000313" key="9">
    <source>
        <dbReference type="Proteomes" id="UP000612893"/>
    </source>
</evidence>
<dbReference type="RefSeq" id="WP_338201040.1">
    <property type="nucleotide sequence ID" value="NZ_JAEKNR010000100.1"/>
</dbReference>
<comment type="pathway">
    <text evidence="1">Lipid metabolism; butanoate metabolism.</text>
</comment>
<dbReference type="PANTHER" id="PTHR48075:SF5">
    <property type="entry name" value="3-HYDROXYBUTYRYL-COA DEHYDROGENASE"/>
    <property type="match status" value="1"/>
</dbReference>
<dbReference type="FunFam" id="3.40.50.720:FF:000009">
    <property type="entry name" value="Fatty oxidation complex, alpha subunit"/>
    <property type="match status" value="1"/>
</dbReference>
<dbReference type="SUPFAM" id="SSF48179">
    <property type="entry name" value="6-phosphogluconate dehydrogenase C-terminal domain-like"/>
    <property type="match status" value="1"/>
</dbReference>
<evidence type="ECO:0000259" key="7">
    <source>
        <dbReference type="Pfam" id="PF02737"/>
    </source>
</evidence>
<organism evidence="8 9">
    <name type="scientific">Candidatus Nephthysia bennettiae</name>
    <dbReference type="NCBI Taxonomy" id="3127016"/>
    <lineage>
        <taxon>Bacteria</taxon>
        <taxon>Bacillati</taxon>
        <taxon>Candidatus Dormiibacterota</taxon>
        <taxon>Candidatus Dormibacteria</taxon>
        <taxon>Candidatus Dormibacterales</taxon>
        <taxon>Candidatus Dormibacteraceae</taxon>
        <taxon>Candidatus Nephthysia</taxon>
    </lineage>
</organism>
<dbReference type="Pfam" id="PF02737">
    <property type="entry name" value="3HCDH_N"/>
    <property type="match status" value="1"/>
</dbReference>
<feature type="compositionally biased region" description="Basic and acidic residues" evidence="5">
    <location>
        <begin position="288"/>
        <end position="299"/>
    </location>
</feature>
<gene>
    <name evidence="8" type="ORF">JF922_09045</name>
</gene>
<reference evidence="8" key="1">
    <citation type="submission" date="2020-10" db="EMBL/GenBank/DDBJ databases">
        <title>Ca. Dormibacterota MAGs.</title>
        <authorList>
            <person name="Montgomery K."/>
        </authorList>
    </citation>
    <scope>NUCLEOTIDE SEQUENCE [LARGE SCALE GENOMIC DNA]</scope>
    <source>
        <strain evidence="8">SC8812_S17_10</strain>
    </source>
</reference>
<evidence type="ECO:0000256" key="4">
    <source>
        <dbReference type="PIRSR" id="PIRSR000105-1"/>
    </source>
</evidence>
<dbReference type="GO" id="GO:0032787">
    <property type="term" value="P:monocarboxylic acid metabolic process"/>
    <property type="evidence" value="ECO:0007669"/>
    <property type="project" value="UniProtKB-ARBA"/>
</dbReference>
<dbReference type="PIRSF" id="PIRSF000105">
    <property type="entry name" value="HCDH"/>
    <property type="match status" value="1"/>
</dbReference>
<dbReference type="SUPFAM" id="SSF51735">
    <property type="entry name" value="NAD(P)-binding Rossmann-fold domains"/>
    <property type="match status" value="1"/>
</dbReference>
<dbReference type="PANTHER" id="PTHR48075">
    <property type="entry name" value="3-HYDROXYACYL-COA DEHYDROGENASE FAMILY PROTEIN"/>
    <property type="match status" value="1"/>
</dbReference>
<sequence length="299" mass="32171">MADLQKKVVVVGAGTMGSQIALQTAYSGHHTVELVDSSPEQLERARQQTSALVQRSVEKGRLTADQAAAALDRISARQDLSASLAEASLVIEAVFEDLDTKLGVWREMGRAAPADALLASNSSTIAISRLAGVTGRPEMCCNIHFFHPATAMELCEVVRGPETSDHTVQAAVDFVRSIGRVPVVIQKEVHGFVVNRILFAAAEEAMRLLEGGYASAQDIDTAVKKGLRWPMGPFEVLDFSGLDVFYGALKDRRELEGGPEAPAVLTEKIEKGDLGRKTGRGFYDYGEDGGRRGDGKSRS</sequence>
<evidence type="ECO:0000313" key="8">
    <source>
        <dbReference type="EMBL" id="MBJ7598216.1"/>
    </source>
</evidence>
<dbReference type="InterPro" id="IPR008927">
    <property type="entry name" value="6-PGluconate_DH-like_C_sf"/>
</dbReference>
<dbReference type="AlphaFoldDB" id="A0A934K820"/>
<feature type="region of interest" description="Disordered" evidence="5">
    <location>
        <begin position="260"/>
        <end position="299"/>
    </location>
</feature>
<dbReference type="InterPro" id="IPR022694">
    <property type="entry name" value="3-OHacyl-CoA_DH"/>
</dbReference>
<evidence type="ECO:0000256" key="3">
    <source>
        <dbReference type="ARBA" id="ARBA00023002"/>
    </source>
</evidence>
<feature type="domain" description="3-hydroxyacyl-CoA dehydrogenase C-terminal" evidence="6">
    <location>
        <begin position="191"/>
        <end position="285"/>
    </location>
</feature>
<feature type="compositionally biased region" description="Basic and acidic residues" evidence="5">
    <location>
        <begin position="267"/>
        <end position="276"/>
    </location>
</feature>
<dbReference type="InterPro" id="IPR013328">
    <property type="entry name" value="6PGD_dom2"/>
</dbReference>
<evidence type="ECO:0000256" key="2">
    <source>
        <dbReference type="ARBA" id="ARBA00009463"/>
    </source>
</evidence>
<comment type="caution">
    <text evidence="8">The sequence shown here is derived from an EMBL/GenBank/DDBJ whole genome shotgun (WGS) entry which is preliminary data.</text>
</comment>